<keyword evidence="1" id="KW-0175">Coiled coil</keyword>
<dbReference type="InterPro" id="IPR007470">
    <property type="entry name" value="HemX"/>
</dbReference>
<feature type="transmembrane region" description="Helical" evidence="2">
    <location>
        <begin position="20"/>
        <end position="40"/>
    </location>
</feature>
<keyword evidence="3" id="KW-0489">Methyltransferase</keyword>
<dbReference type="AlphaFoldDB" id="A0A7G9TEU0"/>
<evidence type="ECO:0000256" key="2">
    <source>
        <dbReference type="SAM" id="Phobius"/>
    </source>
</evidence>
<protein>
    <submittedName>
        <fullName evidence="3">Uroporphyrinogen-III C-methyltransferase</fullName>
    </submittedName>
</protein>
<keyword evidence="2" id="KW-0812">Transmembrane</keyword>
<dbReference type="GO" id="GO:0032259">
    <property type="term" value="P:methylation"/>
    <property type="evidence" value="ECO:0007669"/>
    <property type="project" value="UniProtKB-KW"/>
</dbReference>
<dbReference type="Proteomes" id="UP000515838">
    <property type="component" value="Chromosome"/>
</dbReference>
<accession>A0A7G9TEU0</accession>
<dbReference type="EMBL" id="CP060731">
    <property type="protein sequence ID" value="QNN78615.1"/>
    <property type="molecule type" value="Genomic_DNA"/>
</dbReference>
<reference evidence="3 4" key="1">
    <citation type="submission" date="2020-08" db="EMBL/GenBank/DDBJ databases">
        <title>Streptomycin Non-resistant strain, P. mexicana.</title>
        <authorList>
            <person name="Ganesh-Kumar S."/>
            <person name="Zhe T."/>
            <person name="Yu Z."/>
            <person name="Min Y."/>
        </authorList>
    </citation>
    <scope>NUCLEOTIDE SEQUENCE [LARGE SCALE GENOMIC DNA]</scope>
    <source>
        <strain evidence="3 4">GTZY2</strain>
    </source>
</reference>
<dbReference type="PANTHER" id="PTHR38043:SF1">
    <property type="entry name" value="PROTEIN HEMX"/>
    <property type="match status" value="1"/>
</dbReference>
<feature type="coiled-coil region" evidence="1">
    <location>
        <begin position="53"/>
        <end position="80"/>
    </location>
</feature>
<proteinExistence type="predicted"/>
<keyword evidence="2" id="KW-0472">Membrane</keyword>
<organism evidence="3 4">
    <name type="scientific">Pseudoxanthomonas mexicana</name>
    <dbReference type="NCBI Taxonomy" id="128785"/>
    <lineage>
        <taxon>Bacteria</taxon>
        <taxon>Pseudomonadati</taxon>
        <taxon>Pseudomonadota</taxon>
        <taxon>Gammaproteobacteria</taxon>
        <taxon>Lysobacterales</taxon>
        <taxon>Lysobacteraceae</taxon>
        <taxon>Pseudoxanthomonas</taxon>
    </lineage>
</organism>
<evidence type="ECO:0000313" key="3">
    <source>
        <dbReference type="EMBL" id="QNN78615.1"/>
    </source>
</evidence>
<dbReference type="GO" id="GO:0008168">
    <property type="term" value="F:methyltransferase activity"/>
    <property type="evidence" value="ECO:0007669"/>
    <property type="project" value="UniProtKB-KW"/>
</dbReference>
<sequence>MLVNDEPTSPRRTPDAGRLIALAILVLVLVVGLAAWRGWAWWQAQGEGKRDEQAMTVQRLEALEARAEALRRDQRAQAQRLLDAAATNRVLRDEVLGLGQRGALLEESVAKLTDPDRHGAQALRLDEVELLLSLAAQRLEIAHDPAGARRAYALAAGVLDGLDDHRLLNLKQALAQERVAVDALGAGARADAFARLDSLADAIAGLPRQAPTAAPGQVRPAWQRWLAPLVDVRPSRDTTLVAPDQRAAADVALQIEIGLARAALERGDDAAYRAALARVDAWLPRLWPDSPARRQVHARLRTLQQTQAPARPTEVGSTLQQLRALRSAGMRLRPTRETPEVTP</sequence>
<name>A0A7G9TEU0_PSEMX</name>
<gene>
    <name evidence="3" type="ORF">IAE60_04030</name>
</gene>
<keyword evidence="3" id="KW-0808">Transferase</keyword>
<dbReference type="Pfam" id="PF04375">
    <property type="entry name" value="HemX"/>
    <property type="match status" value="1"/>
</dbReference>
<keyword evidence="2" id="KW-1133">Transmembrane helix</keyword>
<evidence type="ECO:0000313" key="4">
    <source>
        <dbReference type="Proteomes" id="UP000515838"/>
    </source>
</evidence>
<evidence type="ECO:0000256" key="1">
    <source>
        <dbReference type="SAM" id="Coils"/>
    </source>
</evidence>
<dbReference type="PANTHER" id="PTHR38043">
    <property type="entry name" value="PROTEIN HEMX"/>
    <property type="match status" value="1"/>
</dbReference>